<dbReference type="PATRIC" id="fig|991905.3.peg.1051"/>
<dbReference type="KEGG" id="pgv:SL003B_1033"/>
<accession>F2IYL5</accession>
<keyword evidence="2" id="KW-1185">Reference proteome</keyword>
<protein>
    <submittedName>
        <fullName evidence="1">Uncharacterized protein</fullName>
    </submittedName>
</protein>
<proteinExistence type="predicted"/>
<gene>
    <name evidence="1" type="ordered locus">SL003B_1033</name>
</gene>
<dbReference type="Proteomes" id="UP000008130">
    <property type="component" value="Chromosome"/>
</dbReference>
<reference evidence="1 2" key="1">
    <citation type="journal article" date="2011" name="J. Bacteriol.">
        <title>Complete genome sequence of Polymorphum gilvum SL003B-26A1T, a crude oil-degrading bacterium from oil-polluted saline soil.</title>
        <authorList>
            <person name="Li S.G."/>
            <person name="Tang Y.Q."/>
            <person name="Nie Y."/>
            <person name="Cai M."/>
            <person name="Wu X.L."/>
        </authorList>
    </citation>
    <scope>NUCLEOTIDE SEQUENCE [LARGE SCALE GENOMIC DNA]</scope>
    <source>
        <strain evidence="2">LMG 25793 / CGMCC 1.9160 / SL003B-26A1</strain>
    </source>
</reference>
<dbReference type="AlphaFoldDB" id="F2IYL5"/>
<dbReference type="STRING" id="991905.SL003B_1033"/>
<evidence type="ECO:0000313" key="2">
    <source>
        <dbReference type="Proteomes" id="UP000008130"/>
    </source>
</evidence>
<dbReference type="EMBL" id="CP002568">
    <property type="protein sequence ID" value="ADZ69464.1"/>
    <property type="molecule type" value="Genomic_DNA"/>
</dbReference>
<sequence length="113" mass="12429">MRGGDHAPGTGLARLLMQSIAYKPCPIASVNEDSAARRAQIGNRTGKRLFRLMDRLEGSSHSILTSPPLRCTEEEIEKPSQRLWKQLLTNVCTVLLYCYQRSLLSQGTAGQGG</sequence>
<dbReference type="HOGENOM" id="CLU_2131147_0_0_5"/>
<organism evidence="1 2">
    <name type="scientific">Polymorphum gilvum (strain LMG 25793 / CGMCC 1.9160 / SL003B-26A1)</name>
    <dbReference type="NCBI Taxonomy" id="991905"/>
    <lineage>
        <taxon>Bacteria</taxon>
        <taxon>Pseudomonadati</taxon>
        <taxon>Pseudomonadota</taxon>
        <taxon>Alphaproteobacteria</taxon>
        <taxon>Rhodobacterales</taxon>
        <taxon>Paracoccaceae</taxon>
        <taxon>Polymorphum</taxon>
    </lineage>
</organism>
<evidence type="ECO:0000313" key="1">
    <source>
        <dbReference type="EMBL" id="ADZ69464.1"/>
    </source>
</evidence>
<name>F2IYL5_POLGS</name>